<feature type="compositionally biased region" description="Basic and acidic residues" evidence="1">
    <location>
        <begin position="58"/>
        <end position="69"/>
    </location>
</feature>
<feature type="region of interest" description="Disordered" evidence="1">
    <location>
        <begin position="36"/>
        <end position="133"/>
    </location>
</feature>
<protein>
    <submittedName>
        <fullName evidence="2">Uncharacterized protein</fullName>
    </submittedName>
</protein>
<dbReference type="GeneID" id="98152858"/>
<accession>A0ABR4KVW3</accession>
<evidence type="ECO:0000313" key="2">
    <source>
        <dbReference type="EMBL" id="KAL2856399.1"/>
    </source>
</evidence>
<sequence length="227" mass="25834">MLVIEYTSSEGLALTKMDQSGLTNGNIDTASTVLLESQPEPLATASTTIEDDAGSSRAIEEGSDHEVNKEMNPTDAFTRSLDNGIMEQRNDDDEKGHDDKSSTDTVEQPPEGGYQDELKDDDKSDDDETDYEDAVVNYLPKEWWSVFDDWEPTHASTDKEKEDLEFTYSELENLDEKVDSIPDSSPSRLEWLDQKRKLKEPLDRKQRHIVKVLNRVMMKTSRSSFYP</sequence>
<dbReference type="Proteomes" id="UP001610444">
    <property type="component" value="Unassembled WGS sequence"/>
</dbReference>
<feature type="compositionally biased region" description="Acidic residues" evidence="1">
    <location>
        <begin position="123"/>
        <end position="133"/>
    </location>
</feature>
<dbReference type="EMBL" id="JBFXLR010000008">
    <property type="protein sequence ID" value="KAL2856399.1"/>
    <property type="molecule type" value="Genomic_DNA"/>
</dbReference>
<feature type="compositionally biased region" description="Basic and acidic residues" evidence="1">
    <location>
        <begin position="88"/>
        <end position="102"/>
    </location>
</feature>
<keyword evidence="3" id="KW-1185">Reference proteome</keyword>
<gene>
    <name evidence="2" type="ORF">BJX68DRAFT_208366</name>
</gene>
<name>A0ABR4KVW3_9EURO</name>
<comment type="caution">
    <text evidence="2">The sequence shown here is derived from an EMBL/GenBank/DDBJ whole genome shotgun (WGS) entry which is preliminary data.</text>
</comment>
<evidence type="ECO:0000256" key="1">
    <source>
        <dbReference type="SAM" id="MobiDB-lite"/>
    </source>
</evidence>
<organism evidence="2 3">
    <name type="scientific">Aspergillus pseudodeflectus</name>
    <dbReference type="NCBI Taxonomy" id="176178"/>
    <lineage>
        <taxon>Eukaryota</taxon>
        <taxon>Fungi</taxon>
        <taxon>Dikarya</taxon>
        <taxon>Ascomycota</taxon>
        <taxon>Pezizomycotina</taxon>
        <taxon>Eurotiomycetes</taxon>
        <taxon>Eurotiomycetidae</taxon>
        <taxon>Eurotiales</taxon>
        <taxon>Aspergillaceae</taxon>
        <taxon>Aspergillus</taxon>
        <taxon>Aspergillus subgen. Nidulantes</taxon>
    </lineage>
</organism>
<dbReference type="RefSeq" id="XP_070902557.1">
    <property type="nucleotide sequence ID" value="XM_071037694.1"/>
</dbReference>
<reference evidence="2 3" key="1">
    <citation type="submission" date="2024-07" db="EMBL/GenBank/DDBJ databases">
        <title>Section-level genome sequencing and comparative genomics of Aspergillus sections Usti and Cavernicolus.</title>
        <authorList>
            <consortium name="Lawrence Berkeley National Laboratory"/>
            <person name="Nybo J.L."/>
            <person name="Vesth T.C."/>
            <person name="Theobald S."/>
            <person name="Frisvad J.C."/>
            <person name="Larsen T.O."/>
            <person name="Kjaerboelling I."/>
            <person name="Rothschild-Mancinelli K."/>
            <person name="Lyhne E.K."/>
            <person name="Kogle M.E."/>
            <person name="Barry K."/>
            <person name="Clum A."/>
            <person name="Na H."/>
            <person name="Ledsgaard L."/>
            <person name="Lin J."/>
            <person name="Lipzen A."/>
            <person name="Kuo A."/>
            <person name="Riley R."/>
            <person name="Mondo S."/>
            <person name="LaButti K."/>
            <person name="Haridas S."/>
            <person name="Pangalinan J."/>
            <person name="Salamov A.A."/>
            <person name="Simmons B.A."/>
            <person name="Magnuson J.K."/>
            <person name="Chen J."/>
            <person name="Drula E."/>
            <person name="Henrissat B."/>
            <person name="Wiebenga A."/>
            <person name="Lubbers R.J."/>
            <person name="Gomes A.C."/>
            <person name="Macurrencykelacurrency M.R."/>
            <person name="Stajich J."/>
            <person name="Grigoriev I.V."/>
            <person name="Mortensen U.H."/>
            <person name="De vries R.P."/>
            <person name="Baker S.E."/>
            <person name="Andersen M.R."/>
        </authorList>
    </citation>
    <scope>NUCLEOTIDE SEQUENCE [LARGE SCALE GENOMIC DNA]</scope>
    <source>
        <strain evidence="2 3">CBS 756.74</strain>
    </source>
</reference>
<evidence type="ECO:0000313" key="3">
    <source>
        <dbReference type="Proteomes" id="UP001610444"/>
    </source>
</evidence>
<proteinExistence type="predicted"/>